<dbReference type="PANTHER" id="PTHR43774">
    <property type="entry name" value="PEPTIDE METHIONINE SULFOXIDE REDUCTASE"/>
    <property type="match status" value="1"/>
</dbReference>
<evidence type="ECO:0000256" key="3">
    <source>
        <dbReference type="ARBA" id="ARBA00048782"/>
    </source>
</evidence>
<evidence type="ECO:0000313" key="8">
    <source>
        <dbReference type="Proteomes" id="UP000297549"/>
    </source>
</evidence>
<dbReference type="EMBL" id="SRLC01000002">
    <property type="protein sequence ID" value="TGE22445.1"/>
    <property type="molecule type" value="Genomic_DNA"/>
</dbReference>
<feature type="signal peptide" evidence="5">
    <location>
        <begin position="1"/>
        <end position="22"/>
    </location>
</feature>
<comment type="similarity">
    <text evidence="4">Belongs to the MsrA Met sulfoxide reductase family.</text>
</comment>
<feature type="domain" description="Peptide methionine sulphoxide reductase MsrA" evidence="6">
    <location>
        <begin position="43"/>
        <end position="194"/>
    </location>
</feature>
<comment type="catalytic activity">
    <reaction evidence="3 4">
        <text>[thioredoxin]-disulfide + L-methionine + H2O = L-methionine (S)-S-oxide + [thioredoxin]-dithiol</text>
        <dbReference type="Rhea" id="RHEA:19993"/>
        <dbReference type="Rhea" id="RHEA-COMP:10698"/>
        <dbReference type="Rhea" id="RHEA-COMP:10700"/>
        <dbReference type="ChEBI" id="CHEBI:15377"/>
        <dbReference type="ChEBI" id="CHEBI:29950"/>
        <dbReference type="ChEBI" id="CHEBI:50058"/>
        <dbReference type="ChEBI" id="CHEBI:57844"/>
        <dbReference type="ChEBI" id="CHEBI:58772"/>
        <dbReference type="EC" id="1.8.4.11"/>
    </reaction>
</comment>
<dbReference type="Pfam" id="PF01625">
    <property type="entry name" value="PMSR"/>
    <property type="match status" value="1"/>
</dbReference>
<feature type="chain" id="PRO_5021298753" description="Peptide methionine sulfoxide reductase MsrA" evidence="5">
    <location>
        <begin position="23"/>
        <end position="221"/>
    </location>
</feature>
<reference evidence="7 8" key="1">
    <citation type="submission" date="2019-04" db="EMBL/GenBank/DDBJ databases">
        <authorList>
            <person name="Feng G."/>
            <person name="Zhang J."/>
            <person name="Zhu H."/>
        </authorList>
    </citation>
    <scope>NUCLEOTIDE SEQUENCE [LARGE SCALE GENOMIC DNA]</scope>
    <source>
        <strain evidence="7 8">JCM 31653</strain>
    </source>
</reference>
<keyword evidence="8" id="KW-1185">Reference proteome</keyword>
<evidence type="ECO:0000256" key="2">
    <source>
        <dbReference type="ARBA" id="ARBA00047806"/>
    </source>
</evidence>
<comment type="caution">
    <text evidence="7">The sequence shown here is derived from an EMBL/GenBank/DDBJ whole genome shotgun (WGS) entry which is preliminary data.</text>
</comment>
<gene>
    <name evidence="4 7" type="primary">msrA</name>
    <name evidence="7" type="ORF">E5K00_19595</name>
</gene>
<evidence type="ECO:0000256" key="1">
    <source>
        <dbReference type="ARBA" id="ARBA00023002"/>
    </source>
</evidence>
<dbReference type="AlphaFoldDB" id="A0A4Z0PYC7"/>
<protein>
    <recommendedName>
        <fullName evidence="4">Peptide methionine sulfoxide reductase MsrA</fullName>
        <shortName evidence="4">Protein-methionine-S-oxide reductase</shortName>
        <ecNumber evidence="4">1.8.4.11</ecNumber>
    </recommendedName>
    <alternativeName>
        <fullName evidence="4">Peptide-methionine (S)-S-oxide reductase</fullName>
        <shortName evidence="4">Peptide Met(O) reductase</shortName>
    </alternativeName>
</protein>
<dbReference type="SUPFAM" id="SSF55068">
    <property type="entry name" value="Peptide methionine sulfoxide reductase"/>
    <property type="match status" value="1"/>
</dbReference>
<dbReference type="Proteomes" id="UP000297549">
    <property type="component" value="Unassembled WGS sequence"/>
</dbReference>
<dbReference type="InterPro" id="IPR036509">
    <property type="entry name" value="Met_Sox_Rdtase_MsrA_sf"/>
</dbReference>
<dbReference type="OrthoDB" id="4174719at2"/>
<comment type="catalytic activity">
    <reaction evidence="2 4">
        <text>L-methionyl-[protein] + [thioredoxin]-disulfide + H2O = L-methionyl-(S)-S-oxide-[protein] + [thioredoxin]-dithiol</text>
        <dbReference type="Rhea" id="RHEA:14217"/>
        <dbReference type="Rhea" id="RHEA-COMP:10698"/>
        <dbReference type="Rhea" id="RHEA-COMP:10700"/>
        <dbReference type="Rhea" id="RHEA-COMP:12313"/>
        <dbReference type="Rhea" id="RHEA-COMP:12315"/>
        <dbReference type="ChEBI" id="CHEBI:15377"/>
        <dbReference type="ChEBI" id="CHEBI:16044"/>
        <dbReference type="ChEBI" id="CHEBI:29950"/>
        <dbReference type="ChEBI" id="CHEBI:44120"/>
        <dbReference type="ChEBI" id="CHEBI:50058"/>
        <dbReference type="EC" id="1.8.4.11"/>
    </reaction>
</comment>
<keyword evidence="5" id="KW-0732">Signal</keyword>
<evidence type="ECO:0000256" key="4">
    <source>
        <dbReference type="HAMAP-Rule" id="MF_01401"/>
    </source>
</evidence>
<sequence length="221" mass="24364">MNLLTRCLSVLLTVGVAGSAQAQAPARSTAGAAPKDLTGLAVATFAGGCFWSHEETFEEVRGVREAVSGYAGGTTKNPSYEEVGSGQTGHAESVQVYYDPKVVTYAQLLDVFLLGAHNPTELNRQGPDTGPEYRSVAFYRTPQEKQLIEAAIRRVNASKRYSAPIVTQVTAFTGFWPAEKYHQGYYRLHPTQGYIDHVSRPKVEHFRQLFPQLLKDEKLPM</sequence>
<proteinExistence type="inferred from homology"/>
<dbReference type="NCBIfam" id="TIGR00401">
    <property type="entry name" value="msrA"/>
    <property type="match status" value="1"/>
</dbReference>
<dbReference type="PANTHER" id="PTHR43774:SF1">
    <property type="entry name" value="PEPTIDE METHIONINE SULFOXIDE REDUCTASE MSRA 2"/>
    <property type="match status" value="1"/>
</dbReference>
<dbReference type="EC" id="1.8.4.11" evidence="4"/>
<evidence type="ECO:0000259" key="6">
    <source>
        <dbReference type="Pfam" id="PF01625"/>
    </source>
</evidence>
<dbReference type="HAMAP" id="MF_01401">
    <property type="entry name" value="MsrA"/>
    <property type="match status" value="1"/>
</dbReference>
<comment type="function">
    <text evidence="4">Has an important function as a repair enzyme for proteins that have been inactivated by oxidation. Catalyzes the reversible oxidation-reduction of methionine sulfoxide in proteins to methionine.</text>
</comment>
<dbReference type="RefSeq" id="WP_135464960.1">
    <property type="nucleotide sequence ID" value="NZ_SRLC01000002.1"/>
</dbReference>
<keyword evidence="1 4" id="KW-0560">Oxidoreductase</keyword>
<evidence type="ECO:0000313" key="7">
    <source>
        <dbReference type="EMBL" id="TGE22445.1"/>
    </source>
</evidence>
<name>A0A4Z0PYC7_9BACT</name>
<dbReference type="GO" id="GO:0033744">
    <property type="term" value="F:L-methionine:thioredoxin-disulfide S-oxidoreductase activity"/>
    <property type="evidence" value="ECO:0007669"/>
    <property type="project" value="RHEA"/>
</dbReference>
<organism evidence="7 8">
    <name type="scientific">Hymenobacter aquaticus</name>
    <dbReference type="NCBI Taxonomy" id="1867101"/>
    <lineage>
        <taxon>Bacteria</taxon>
        <taxon>Pseudomonadati</taxon>
        <taxon>Bacteroidota</taxon>
        <taxon>Cytophagia</taxon>
        <taxon>Cytophagales</taxon>
        <taxon>Hymenobacteraceae</taxon>
        <taxon>Hymenobacter</taxon>
    </lineage>
</organism>
<dbReference type="Gene3D" id="3.30.1060.10">
    <property type="entry name" value="Peptide methionine sulphoxide reductase MsrA"/>
    <property type="match status" value="1"/>
</dbReference>
<feature type="active site" evidence="4">
    <location>
        <position position="49"/>
    </location>
</feature>
<evidence type="ECO:0000256" key="5">
    <source>
        <dbReference type="SAM" id="SignalP"/>
    </source>
</evidence>
<dbReference type="GO" id="GO:0008113">
    <property type="term" value="F:peptide-methionine (S)-S-oxide reductase activity"/>
    <property type="evidence" value="ECO:0007669"/>
    <property type="project" value="UniProtKB-UniRule"/>
</dbReference>
<accession>A0A4Z0PYC7</accession>
<dbReference type="InterPro" id="IPR002569">
    <property type="entry name" value="Met_Sox_Rdtase_MsrA_dom"/>
</dbReference>